<reference evidence="1" key="1">
    <citation type="submission" date="2019-07" db="EMBL/GenBank/DDBJ databases">
        <title>Whole genome shotgun sequence of Lactobacillus kefiri NBRC 15888.</title>
        <authorList>
            <person name="Hosoyama A."/>
            <person name="Uohara A."/>
            <person name="Ohji S."/>
            <person name="Ichikawa N."/>
        </authorList>
    </citation>
    <scope>NUCLEOTIDE SEQUENCE [LARGE SCALE GENOMIC DNA]</scope>
    <source>
        <strain evidence="1">NBRC 15888</strain>
    </source>
</reference>
<evidence type="ECO:0000313" key="2">
    <source>
        <dbReference type="Proteomes" id="UP000321893"/>
    </source>
</evidence>
<comment type="caution">
    <text evidence="1">The sequence shown here is derived from an EMBL/GenBank/DDBJ whole genome shotgun (WGS) entry which is preliminary data.</text>
</comment>
<keyword evidence="2" id="KW-1185">Reference proteome</keyword>
<organism evidence="1 2">
    <name type="scientific">Lentilactobacillus kefiri</name>
    <name type="common">Lactobacillus kefiri</name>
    <dbReference type="NCBI Taxonomy" id="33962"/>
    <lineage>
        <taxon>Bacteria</taxon>
        <taxon>Bacillati</taxon>
        <taxon>Bacillota</taxon>
        <taxon>Bacilli</taxon>
        <taxon>Lactobacillales</taxon>
        <taxon>Lactobacillaceae</taxon>
        <taxon>Lentilactobacillus</taxon>
    </lineage>
</organism>
<accession>A0A511DXB7</accession>
<dbReference type="RefSeq" id="WP_054769655.1">
    <property type="nucleotide sequence ID" value="NZ_BJVK01000069.1"/>
</dbReference>
<evidence type="ECO:0000313" key="1">
    <source>
        <dbReference type="EMBL" id="GEL29480.1"/>
    </source>
</evidence>
<sequence length="89" mass="10225">MEINIKDLMVNHSWKMSDQEIHNSLVKMGYITDNIDFSSIQMDSLEVDSDDTNSMTNYLDTKTDHFQMKSELVLPEGKLGHVRTFAEVA</sequence>
<proteinExistence type="predicted"/>
<name>A0A511DXB7_LENKE</name>
<dbReference type="Proteomes" id="UP000321893">
    <property type="component" value="Unassembled WGS sequence"/>
</dbReference>
<dbReference type="AlphaFoldDB" id="A0A511DXB7"/>
<dbReference type="EMBL" id="BJVK01000069">
    <property type="protein sequence ID" value="GEL29480.1"/>
    <property type="molecule type" value="Genomic_DNA"/>
</dbReference>
<protein>
    <submittedName>
        <fullName evidence="1">Uncharacterized protein</fullName>
    </submittedName>
</protein>
<gene>
    <name evidence="1" type="ORF">LKE01_23000</name>
</gene>